<feature type="region of interest" description="Disordered" evidence="9">
    <location>
        <begin position="100"/>
        <end position="136"/>
    </location>
</feature>
<accession>A0AAD7M129</accession>
<feature type="compositionally biased region" description="Basic and acidic residues" evidence="9">
    <location>
        <begin position="713"/>
        <end position="731"/>
    </location>
</feature>
<evidence type="ECO:0000259" key="10">
    <source>
        <dbReference type="PROSITE" id="PS50102"/>
    </source>
</evidence>
<keyword evidence="13" id="KW-1185">Reference proteome</keyword>
<feature type="compositionally biased region" description="Basic residues" evidence="9">
    <location>
        <begin position="651"/>
        <end position="661"/>
    </location>
</feature>
<feature type="domain" description="C3H1-type" evidence="11">
    <location>
        <begin position="324"/>
        <end position="354"/>
    </location>
</feature>
<feature type="region of interest" description="Disordered" evidence="9">
    <location>
        <begin position="30"/>
        <end position="66"/>
    </location>
</feature>
<keyword evidence="5 7" id="KW-0694">RNA-binding</keyword>
<dbReference type="InterPro" id="IPR009145">
    <property type="entry name" value="U2AF_small"/>
</dbReference>
<dbReference type="Gene3D" id="3.30.70.330">
    <property type="match status" value="1"/>
</dbReference>
<feature type="compositionally biased region" description="Basic and acidic residues" evidence="9">
    <location>
        <begin position="169"/>
        <end position="179"/>
    </location>
</feature>
<dbReference type="PANTHER" id="PTHR12620">
    <property type="entry name" value="U2 SNRNP AUXILIARY FACTOR, SMALL SUBUNIT"/>
    <property type="match status" value="1"/>
</dbReference>
<keyword evidence="6" id="KW-0238">DNA-binding</keyword>
<evidence type="ECO:0000256" key="6">
    <source>
        <dbReference type="ARBA" id="ARBA00023125"/>
    </source>
</evidence>
<dbReference type="SMART" id="SM00356">
    <property type="entry name" value="ZnF_C3H1"/>
    <property type="match status" value="2"/>
</dbReference>
<feature type="compositionally biased region" description="Basic and acidic residues" evidence="9">
    <location>
        <begin position="46"/>
        <end position="66"/>
    </location>
</feature>
<dbReference type="PROSITE" id="PS50102">
    <property type="entry name" value="RRM"/>
    <property type="match status" value="1"/>
</dbReference>
<dbReference type="SMART" id="SM00361">
    <property type="entry name" value="RRM_1"/>
    <property type="match status" value="1"/>
</dbReference>
<dbReference type="InterPro" id="IPR003954">
    <property type="entry name" value="RRM_euk-type"/>
</dbReference>
<protein>
    <submittedName>
        <fullName evidence="12">Zinc finger CCCH domain-containing protein 5</fullName>
    </submittedName>
</protein>
<keyword evidence="4 8" id="KW-0862">Zinc</keyword>
<dbReference type="Proteomes" id="UP001163823">
    <property type="component" value="Chromosome 5"/>
</dbReference>
<feature type="compositionally biased region" description="Basic and acidic residues" evidence="9">
    <location>
        <begin position="113"/>
        <end position="131"/>
    </location>
</feature>
<dbReference type="GO" id="GO:0003677">
    <property type="term" value="F:DNA binding"/>
    <property type="evidence" value="ECO:0007669"/>
    <property type="project" value="UniProtKB-KW"/>
</dbReference>
<evidence type="ECO:0000313" key="12">
    <source>
        <dbReference type="EMBL" id="KAJ7967942.1"/>
    </source>
</evidence>
<dbReference type="FunFam" id="3.30.70.330:FF:000318">
    <property type="entry name" value="Zinc finger CCCH domain-containing protein 5"/>
    <property type="match status" value="1"/>
</dbReference>
<dbReference type="InterPro" id="IPR000571">
    <property type="entry name" value="Znf_CCCH"/>
</dbReference>
<evidence type="ECO:0000256" key="5">
    <source>
        <dbReference type="ARBA" id="ARBA00022884"/>
    </source>
</evidence>
<sequence>MGEPVTNEGETCTEEKQPEMEVLLGNLSRKEKRKAMKKTKRKHIRKEIAEKEREEEEARLNDPEEQRMIQLMEQEEAERIERERKEFEERERAWIEAMELKKKEEAEEEAEEESRKALEESLKQQHERESELNQDDDWEYVEEGPPEIIWQGNEIIFKKKRVRVPKKASGYDKEEDADRPTSNPLPPQSKAFADYANSSVHSSQQILENVAQQVPNFGTEQDKAHCPFHLKTGVCRFGQHEGLEYTDEEVEHSYEEFYEDVHTEFLKFGEIVNFKVCRNGSFHLKGNVYIEYKLLDSALLAYHSVNGRYFAGKQVTCEFVNVTRWKVAICGEYMKSGFKTCSRGTACNFIHCFRNPGRDYEWADFDKPPPKYWVKKMVALFGYSDEYEQLMEQENAGLMKSSSKNSERYHSRRSRSRERDVLNSGGSGRRNDHENVVRRSKHKQRYSSRDSRSIRSLDEEICKENTREKDNSWRKSRTPDTDGDWLDKDRGRKRHHSPTRESSISRNKDHKSRTRDSDSDGNLSIVYEDRETHHAPSGTSSRQWNRESEYRSYEAGSVGDWSDRERDRERRHSRKRKSSTHQNKGNKSITREAKYDGDLLNRDGESQPEHSSSKESSKHRRRADFQDGYGDCEKRYHEVDGDQSEKDRDRKAHQRHTRKSLKHLRKLEHLDDLGGSCEEWSDKDELKDSHCSKLGKSSIHQNRYFEFSDDNEDSKKKFHNTDTSDDWLDRD</sequence>
<feature type="compositionally biased region" description="Basic and acidic residues" evidence="9">
    <location>
        <begin position="465"/>
        <end position="490"/>
    </location>
</feature>
<comment type="caution">
    <text evidence="12">The sequence shown here is derived from an EMBL/GenBank/DDBJ whole genome shotgun (WGS) entry which is preliminary data.</text>
</comment>
<proteinExistence type="predicted"/>
<feature type="compositionally biased region" description="Basic and acidic residues" evidence="9">
    <location>
        <begin position="631"/>
        <end position="650"/>
    </location>
</feature>
<feature type="region of interest" description="Disordered" evidence="9">
    <location>
        <begin position="167"/>
        <end position="189"/>
    </location>
</feature>
<organism evidence="12 13">
    <name type="scientific">Quillaja saponaria</name>
    <name type="common">Soap bark tree</name>
    <dbReference type="NCBI Taxonomy" id="32244"/>
    <lineage>
        <taxon>Eukaryota</taxon>
        <taxon>Viridiplantae</taxon>
        <taxon>Streptophyta</taxon>
        <taxon>Embryophyta</taxon>
        <taxon>Tracheophyta</taxon>
        <taxon>Spermatophyta</taxon>
        <taxon>Magnoliopsida</taxon>
        <taxon>eudicotyledons</taxon>
        <taxon>Gunneridae</taxon>
        <taxon>Pentapetalae</taxon>
        <taxon>rosids</taxon>
        <taxon>fabids</taxon>
        <taxon>Fabales</taxon>
        <taxon>Quillajaceae</taxon>
        <taxon>Quillaja</taxon>
    </lineage>
</organism>
<name>A0AAD7M129_QUISA</name>
<dbReference type="InterPro" id="IPR000504">
    <property type="entry name" value="RRM_dom"/>
</dbReference>
<keyword evidence="2" id="KW-0677">Repeat</keyword>
<evidence type="ECO:0000256" key="4">
    <source>
        <dbReference type="ARBA" id="ARBA00022833"/>
    </source>
</evidence>
<feature type="compositionally biased region" description="Basic and acidic residues" evidence="9">
    <location>
        <begin position="561"/>
        <end position="570"/>
    </location>
</feature>
<evidence type="ECO:0000256" key="3">
    <source>
        <dbReference type="ARBA" id="ARBA00022771"/>
    </source>
</evidence>
<keyword evidence="1 8" id="KW-0479">Metal-binding</keyword>
<dbReference type="Pfam" id="PF00642">
    <property type="entry name" value="zf-CCCH"/>
    <property type="match status" value="1"/>
</dbReference>
<feature type="domain" description="RRM" evidence="10">
    <location>
        <begin position="259"/>
        <end position="322"/>
    </location>
</feature>
<gene>
    <name evidence="12" type="ORF">O6P43_012124</name>
</gene>
<evidence type="ECO:0000256" key="1">
    <source>
        <dbReference type="ARBA" id="ARBA00022723"/>
    </source>
</evidence>
<dbReference type="EMBL" id="JARAOO010000005">
    <property type="protein sequence ID" value="KAJ7967942.1"/>
    <property type="molecule type" value="Genomic_DNA"/>
</dbReference>
<dbReference type="InterPro" id="IPR035979">
    <property type="entry name" value="RBD_domain_sf"/>
</dbReference>
<dbReference type="GO" id="GO:0089701">
    <property type="term" value="C:U2AF complex"/>
    <property type="evidence" value="ECO:0007669"/>
    <property type="project" value="InterPro"/>
</dbReference>
<evidence type="ECO:0000259" key="11">
    <source>
        <dbReference type="PROSITE" id="PS50103"/>
    </source>
</evidence>
<dbReference type="GO" id="GO:0003723">
    <property type="term" value="F:RNA binding"/>
    <property type="evidence" value="ECO:0007669"/>
    <property type="project" value="UniProtKB-UniRule"/>
</dbReference>
<feature type="compositionally biased region" description="Basic residues" evidence="9">
    <location>
        <begin position="30"/>
        <end position="45"/>
    </location>
</feature>
<dbReference type="PROSITE" id="PS50103">
    <property type="entry name" value="ZF_C3H1"/>
    <property type="match status" value="1"/>
</dbReference>
<evidence type="ECO:0000256" key="9">
    <source>
        <dbReference type="SAM" id="MobiDB-lite"/>
    </source>
</evidence>
<keyword evidence="3 8" id="KW-0863">Zinc-finger</keyword>
<evidence type="ECO:0000256" key="8">
    <source>
        <dbReference type="PROSITE-ProRule" id="PRU00723"/>
    </source>
</evidence>
<feature type="region of interest" description="Disordered" evidence="9">
    <location>
        <begin position="396"/>
        <end position="453"/>
    </location>
</feature>
<dbReference type="InterPro" id="IPR012677">
    <property type="entry name" value="Nucleotide-bd_a/b_plait_sf"/>
</dbReference>
<dbReference type="GO" id="GO:0000398">
    <property type="term" value="P:mRNA splicing, via spliceosome"/>
    <property type="evidence" value="ECO:0007669"/>
    <property type="project" value="InterPro"/>
</dbReference>
<dbReference type="GO" id="GO:0008270">
    <property type="term" value="F:zinc ion binding"/>
    <property type="evidence" value="ECO:0007669"/>
    <property type="project" value="UniProtKB-KW"/>
</dbReference>
<feature type="compositionally biased region" description="Basic and acidic residues" evidence="9">
    <location>
        <begin position="589"/>
        <end position="616"/>
    </location>
</feature>
<dbReference type="SUPFAM" id="SSF54928">
    <property type="entry name" value="RNA-binding domain, RBD"/>
    <property type="match status" value="1"/>
</dbReference>
<evidence type="ECO:0000256" key="7">
    <source>
        <dbReference type="PROSITE-ProRule" id="PRU00176"/>
    </source>
</evidence>
<evidence type="ECO:0000313" key="13">
    <source>
        <dbReference type="Proteomes" id="UP001163823"/>
    </source>
</evidence>
<feature type="region of interest" description="Disordered" evidence="9">
    <location>
        <begin position="465"/>
        <end position="661"/>
    </location>
</feature>
<feature type="zinc finger region" description="C3H1-type" evidence="8">
    <location>
        <begin position="324"/>
        <end position="354"/>
    </location>
</feature>
<evidence type="ECO:0000256" key="2">
    <source>
        <dbReference type="ARBA" id="ARBA00022737"/>
    </source>
</evidence>
<dbReference type="AlphaFoldDB" id="A0AAD7M129"/>
<dbReference type="KEGG" id="qsa:O6P43_012124"/>
<reference evidence="12" key="1">
    <citation type="journal article" date="2023" name="Science">
        <title>Elucidation of the pathway for biosynthesis of saponin adjuvants from the soapbark tree.</title>
        <authorList>
            <person name="Reed J."/>
            <person name="Orme A."/>
            <person name="El-Demerdash A."/>
            <person name="Owen C."/>
            <person name="Martin L.B.B."/>
            <person name="Misra R.C."/>
            <person name="Kikuchi S."/>
            <person name="Rejzek M."/>
            <person name="Martin A.C."/>
            <person name="Harkess A."/>
            <person name="Leebens-Mack J."/>
            <person name="Louveau T."/>
            <person name="Stephenson M.J."/>
            <person name="Osbourn A."/>
        </authorList>
    </citation>
    <scope>NUCLEOTIDE SEQUENCE</scope>
    <source>
        <strain evidence="12">S10</strain>
    </source>
</reference>
<feature type="region of interest" description="Disordered" evidence="9">
    <location>
        <begin position="710"/>
        <end position="731"/>
    </location>
</feature>